<keyword evidence="3 4" id="KW-0460">Magnesium</keyword>
<proteinExistence type="predicted"/>
<sequence length="294" mass="31611">MREPVADALEGLGPGTDELQELLEVALAAAEAGAQVLRGRDAAAFEAVTKSSDGDWVTAFDVAAEEAVTAVLRERRPYDAITGEESGTWVPPQRSGLRWSVDPLDGTTNFIRDIVYYATSVAACDEQGNWLVGVVNAPALGRVYYSITGLGAWVRRQDRDTRLSGPVPGRRGALYGTGFSYDAQVRREQFGSFLDTMEDFSDMRRLGAASLDLCMVADGTLDGYSERALHEHDWAAGALIAHEAGAVVHRPDLPAPSALCDESHGNAAPERLQQLEAEYEKARLASVIAAWSAG</sequence>
<feature type="binding site" evidence="4">
    <location>
        <position position="84"/>
    </location>
    <ligand>
        <name>Mg(2+)</name>
        <dbReference type="ChEBI" id="CHEBI:18420"/>
        <label>1</label>
        <note>catalytic</note>
    </ligand>
</feature>
<evidence type="ECO:0000313" key="6">
    <source>
        <dbReference type="Proteomes" id="UP000298017"/>
    </source>
</evidence>
<dbReference type="RefSeq" id="WP_135010267.1">
    <property type="nucleotide sequence ID" value="NZ_JAYEXM010000003.1"/>
</dbReference>
<dbReference type="AlphaFoldDB" id="A0AAX2SAZ2"/>
<gene>
    <name evidence="5" type="ORF">E4P33_03940</name>
</gene>
<comment type="caution">
    <text evidence="5">The sequence shown here is derived from an EMBL/GenBank/DDBJ whole genome shotgun (WGS) entry which is preliminary data.</text>
</comment>
<dbReference type="GO" id="GO:0006020">
    <property type="term" value="P:inositol metabolic process"/>
    <property type="evidence" value="ECO:0007669"/>
    <property type="project" value="TreeGrafter"/>
</dbReference>
<dbReference type="PANTHER" id="PTHR20854:SF4">
    <property type="entry name" value="INOSITOL-1-MONOPHOSPHATASE-RELATED"/>
    <property type="match status" value="1"/>
</dbReference>
<dbReference type="PANTHER" id="PTHR20854">
    <property type="entry name" value="INOSITOL MONOPHOSPHATASE"/>
    <property type="match status" value="1"/>
</dbReference>
<reference evidence="5 6" key="1">
    <citation type="submission" date="2019-03" db="EMBL/GenBank/DDBJ databases">
        <title>Genome Sequencing and Assembly of Various Microbes Isolated from Alder Root Nodule.</title>
        <authorList>
            <person name="Swanson E."/>
            <person name="Sevigny J.L."/>
            <person name="Pesce C."/>
            <person name="Davis I."/>
            <person name="Kleiner V."/>
            <person name="Tisa L."/>
        </authorList>
    </citation>
    <scope>NUCLEOTIDE SEQUENCE [LARGE SCALE GENOMIC DNA]</scope>
    <source>
        <strain evidence="5 6">4R-31</strain>
    </source>
</reference>
<dbReference type="PRINTS" id="PR00377">
    <property type="entry name" value="IMPHPHTASES"/>
</dbReference>
<keyword evidence="2" id="KW-0378">Hydrolase</keyword>
<accession>A0AAX2SAZ2</accession>
<dbReference type="Proteomes" id="UP000298017">
    <property type="component" value="Unassembled WGS sequence"/>
</dbReference>
<name>A0AAX2SAZ2_KOCRH</name>
<dbReference type="PROSITE" id="PS00629">
    <property type="entry name" value="IMP_1"/>
    <property type="match status" value="1"/>
</dbReference>
<dbReference type="GO" id="GO:0046872">
    <property type="term" value="F:metal ion binding"/>
    <property type="evidence" value="ECO:0007669"/>
    <property type="project" value="UniProtKB-KW"/>
</dbReference>
<dbReference type="Gene3D" id="3.40.190.80">
    <property type="match status" value="1"/>
</dbReference>
<feature type="binding site" evidence="4">
    <location>
        <position position="104"/>
    </location>
    <ligand>
        <name>Mg(2+)</name>
        <dbReference type="ChEBI" id="CHEBI:18420"/>
        <label>1</label>
        <note>catalytic</note>
    </ligand>
</feature>
<evidence type="ECO:0000256" key="1">
    <source>
        <dbReference type="ARBA" id="ARBA00022723"/>
    </source>
</evidence>
<organism evidence="5 6">
    <name type="scientific">Kocuria rhizophila</name>
    <dbReference type="NCBI Taxonomy" id="72000"/>
    <lineage>
        <taxon>Bacteria</taxon>
        <taxon>Bacillati</taxon>
        <taxon>Actinomycetota</taxon>
        <taxon>Actinomycetes</taxon>
        <taxon>Micrococcales</taxon>
        <taxon>Micrococcaceae</taxon>
        <taxon>Kocuria</taxon>
    </lineage>
</organism>
<evidence type="ECO:0000256" key="3">
    <source>
        <dbReference type="ARBA" id="ARBA00022842"/>
    </source>
</evidence>
<evidence type="ECO:0000256" key="2">
    <source>
        <dbReference type="ARBA" id="ARBA00022801"/>
    </source>
</evidence>
<evidence type="ECO:0000256" key="4">
    <source>
        <dbReference type="PIRSR" id="PIRSR600760-2"/>
    </source>
</evidence>
<dbReference type="EMBL" id="SPNK01000003">
    <property type="protein sequence ID" value="TFI02205.1"/>
    <property type="molecule type" value="Genomic_DNA"/>
</dbReference>
<feature type="binding site" evidence="4">
    <location>
        <position position="233"/>
    </location>
    <ligand>
        <name>Mg(2+)</name>
        <dbReference type="ChEBI" id="CHEBI:18420"/>
        <label>1</label>
        <note>catalytic</note>
    </ligand>
</feature>
<dbReference type="InterPro" id="IPR020583">
    <property type="entry name" value="Inositol_monoP_metal-BS"/>
</dbReference>
<dbReference type="Gene3D" id="3.30.540.10">
    <property type="entry name" value="Fructose-1,6-Bisphosphatase, subunit A, domain 1"/>
    <property type="match status" value="1"/>
</dbReference>
<dbReference type="SUPFAM" id="SSF56655">
    <property type="entry name" value="Carbohydrate phosphatase"/>
    <property type="match status" value="1"/>
</dbReference>
<protein>
    <submittedName>
        <fullName evidence="5">Inositol monophosphatase</fullName>
    </submittedName>
</protein>
<comment type="cofactor">
    <cofactor evidence="4">
        <name>Mg(2+)</name>
        <dbReference type="ChEBI" id="CHEBI:18420"/>
    </cofactor>
</comment>
<dbReference type="Pfam" id="PF00459">
    <property type="entry name" value="Inositol_P"/>
    <property type="match status" value="1"/>
</dbReference>
<feature type="binding site" evidence="4">
    <location>
        <position position="102"/>
    </location>
    <ligand>
        <name>Mg(2+)</name>
        <dbReference type="ChEBI" id="CHEBI:18420"/>
        <label>1</label>
        <note>catalytic</note>
    </ligand>
</feature>
<keyword evidence="6" id="KW-1185">Reference proteome</keyword>
<dbReference type="InterPro" id="IPR000760">
    <property type="entry name" value="Inositol_monophosphatase-like"/>
</dbReference>
<evidence type="ECO:0000313" key="5">
    <source>
        <dbReference type="EMBL" id="TFI02205.1"/>
    </source>
</evidence>
<feature type="binding site" evidence="4">
    <location>
        <position position="105"/>
    </location>
    <ligand>
        <name>Mg(2+)</name>
        <dbReference type="ChEBI" id="CHEBI:18420"/>
        <label>1</label>
        <note>catalytic</note>
    </ligand>
</feature>
<keyword evidence="1 4" id="KW-0479">Metal-binding</keyword>
<dbReference type="GO" id="GO:0007165">
    <property type="term" value="P:signal transduction"/>
    <property type="evidence" value="ECO:0007669"/>
    <property type="project" value="TreeGrafter"/>
</dbReference>
<dbReference type="GO" id="GO:0008934">
    <property type="term" value="F:inositol monophosphate 1-phosphatase activity"/>
    <property type="evidence" value="ECO:0007669"/>
    <property type="project" value="TreeGrafter"/>
</dbReference>